<dbReference type="EMBL" id="QXXQ01000005">
    <property type="protein sequence ID" value="RID91857.1"/>
    <property type="molecule type" value="Genomic_DNA"/>
</dbReference>
<name>A0A398BQU6_9RHOB</name>
<dbReference type="OrthoDB" id="285878at204455"/>
<sequence>MTHDGETSDCDDHNWIEHITLGAPTVLVCTKCGLRRAIVAGNQPGHDCQQPNLVIVPKVLLIASDRGVCVGGRWDGWMMVKHPNGQWVSHHKLDAVSPITEMSDLLRAIGTGGGPLIPLSPMGDKPIIARDAERAPEISALIEGWGKLICEAEMQMSDDADCGERIDLRDYGVCVDVDTAKATLTALRAIRGDA</sequence>
<dbReference type="RefSeq" id="WP_119134918.1">
    <property type="nucleotide sequence ID" value="NZ_QXXQ01000005.1"/>
</dbReference>
<comment type="caution">
    <text evidence="1">The sequence shown here is derived from an EMBL/GenBank/DDBJ whole genome shotgun (WGS) entry which is preliminary data.</text>
</comment>
<protein>
    <submittedName>
        <fullName evidence="1">Uncharacterized protein</fullName>
    </submittedName>
</protein>
<organism evidence="1 2">
    <name type="scientific">Gemmobacter lutimaris</name>
    <dbReference type="NCBI Taxonomy" id="2306023"/>
    <lineage>
        <taxon>Bacteria</taxon>
        <taxon>Pseudomonadati</taxon>
        <taxon>Pseudomonadota</taxon>
        <taxon>Alphaproteobacteria</taxon>
        <taxon>Rhodobacterales</taxon>
        <taxon>Paracoccaceae</taxon>
        <taxon>Gemmobacter</taxon>
    </lineage>
</organism>
<reference evidence="1 2" key="1">
    <citation type="submission" date="2018-09" db="EMBL/GenBank/DDBJ databases">
        <title>Gemmobacter lutimaris sp. nov., a marine bacterium isolated from tidal flat.</title>
        <authorList>
            <person name="Lee D.W."/>
            <person name="Yoo Y."/>
            <person name="Kim J.-J."/>
            <person name="Kim B.S."/>
        </authorList>
    </citation>
    <scope>NUCLEOTIDE SEQUENCE [LARGE SCALE GENOMIC DNA]</scope>
    <source>
        <strain evidence="1 2">YJ-T1-11</strain>
    </source>
</reference>
<dbReference type="AlphaFoldDB" id="A0A398BQU6"/>
<proteinExistence type="predicted"/>
<keyword evidence="2" id="KW-1185">Reference proteome</keyword>
<dbReference type="Proteomes" id="UP000266649">
    <property type="component" value="Unassembled WGS sequence"/>
</dbReference>
<evidence type="ECO:0000313" key="2">
    <source>
        <dbReference type="Proteomes" id="UP000266649"/>
    </source>
</evidence>
<gene>
    <name evidence="1" type="ORF">D2N39_11510</name>
</gene>
<evidence type="ECO:0000313" key="1">
    <source>
        <dbReference type="EMBL" id="RID91857.1"/>
    </source>
</evidence>
<accession>A0A398BQU6</accession>